<evidence type="ECO:0000313" key="2">
    <source>
        <dbReference type="EMBL" id="MBY8884038.1"/>
    </source>
</evidence>
<comment type="caution">
    <text evidence="2">The sequence shown here is derived from an EMBL/GenBank/DDBJ whole genome shotgun (WGS) entry which is preliminary data.</text>
</comment>
<organism evidence="2 3">
    <name type="scientific">Streptantibioticus parmotrematis</name>
    <dbReference type="NCBI Taxonomy" id="2873249"/>
    <lineage>
        <taxon>Bacteria</taxon>
        <taxon>Bacillati</taxon>
        <taxon>Actinomycetota</taxon>
        <taxon>Actinomycetes</taxon>
        <taxon>Kitasatosporales</taxon>
        <taxon>Streptomycetaceae</taxon>
        <taxon>Streptantibioticus</taxon>
    </lineage>
</organism>
<dbReference type="Proteomes" id="UP001198565">
    <property type="component" value="Unassembled WGS sequence"/>
</dbReference>
<dbReference type="EMBL" id="JAINVZ010000002">
    <property type="protein sequence ID" value="MBY8884038.1"/>
    <property type="molecule type" value="Genomic_DNA"/>
</dbReference>
<evidence type="ECO:0000259" key="1">
    <source>
        <dbReference type="Pfam" id="PF04149"/>
    </source>
</evidence>
<proteinExistence type="predicted"/>
<dbReference type="InterPro" id="IPR007278">
    <property type="entry name" value="DUF397"/>
</dbReference>
<evidence type="ECO:0000313" key="3">
    <source>
        <dbReference type="Proteomes" id="UP001198565"/>
    </source>
</evidence>
<reference evidence="2 3" key="1">
    <citation type="submission" date="2021-08" db="EMBL/GenBank/DDBJ databases">
        <title>Streptomyces sp. PTM05 isolated from lichen.</title>
        <authorList>
            <person name="Somphong A."/>
            <person name="Phongsopitanun W."/>
            <person name="Tanasupawat S."/>
        </authorList>
    </citation>
    <scope>NUCLEOTIDE SEQUENCE [LARGE SCALE GENOMIC DNA]</scope>
    <source>
        <strain evidence="2 3">Ptm05</strain>
    </source>
</reference>
<name>A0ABS7QLH8_9ACTN</name>
<dbReference type="RefSeq" id="WP_222973948.1">
    <property type="nucleotide sequence ID" value="NZ_JAINVZ010000002.1"/>
</dbReference>
<gene>
    <name evidence="2" type="ORF">K7472_04165</name>
</gene>
<feature type="domain" description="DUF397" evidence="1">
    <location>
        <begin position="5"/>
        <end position="57"/>
    </location>
</feature>
<keyword evidence="3" id="KW-1185">Reference proteome</keyword>
<sequence>MTEPLRWFKSSHSDNGGNCVEVADTQDHVLIRDSKNPHGPALAFPTSAFAAFVNDIKTGELR</sequence>
<accession>A0ABS7QLH8</accession>
<dbReference type="Pfam" id="PF04149">
    <property type="entry name" value="DUF397"/>
    <property type="match status" value="1"/>
</dbReference>
<protein>
    <submittedName>
        <fullName evidence="2">DUF397 domain-containing protein</fullName>
    </submittedName>
</protein>